<dbReference type="OrthoDB" id="17262at2759"/>
<dbReference type="AlphaFoldDB" id="K2MQZ7"/>
<dbReference type="EMBL" id="AHKC01008371">
    <property type="protein sequence ID" value="EKF37708.1"/>
    <property type="molecule type" value="Genomic_DNA"/>
</dbReference>
<dbReference type="InterPro" id="IPR022040">
    <property type="entry name" value="MKT1_N"/>
</dbReference>
<dbReference type="Pfam" id="PF12247">
    <property type="entry name" value="MKT1_N"/>
    <property type="match status" value="1"/>
</dbReference>
<proteinExistence type="inferred from homology"/>
<keyword evidence="1" id="KW-0810">Translation regulation</keyword>
<name>K2MQZ7_TRYCR</name>
<dbReference type="SUPFAM" id="SSF88723">
    <property type="entry name" value="PIN domain-like"/>
    <property type="match status" value="1"/>
</dbReference>
<feature type="domain" description="Post-transcriptional regulator MKT1 N-terminal" evidence="4">
    <location>
        <begin position="359"/>
        <end position="430"/>
    </location>
</feature>
<organism evidence="5 6">
    <name type="scientific">Trypanosoma cruzi marinkellei</name>
    <dbReference type="NCBI Taxonomy" id="85056"/>
    <lineage>
        <taxon>Eukaryota</taxon>
        <taxon>Discoba</taxon>
        <taxon>Euglenozoa</taxon>
        <taxon>Kinetoplastea</taxon>
        <taxon>Metakinetoplastina</taxon>
        <taxon>Trypanosomatida</taxon>
        <taxon>Trypanosomatidae</taxon>
        <taxon>Trypanosoma</taxon>
        <taxon>Schizotrypanum</taxon>
    </lineage>
</organism>
<evidence type="ECO:0000313" key="6">
    <source>
        <dbReference type="Proteomes" id="UP000007350"/>
    </source>
</evidence>
<dbReference type="GO" id="GO:0006417">
    <property type="term" value="P:regulation of translation"/>
    <property type="evidence" value="ECO:0007669"/>
    <property type="project" value="UniProtKB-KW"/>
</dbReference>
<dbReference type="Proteomes" id="UP000007350">
    <property type="component" value="Unassembled WGS sequence"/>
</dbReference>
<dbReference type="InterPro" id="IPR029060">
    <property type="entry name" value="PIN-like_dom_sf"/>
</dbReference>
<protein>
    <submittedName>
        <fullName evidence="5">Uncharacterized protein</fullName>
    </submittedName>
</protein>
<dbReference type="Gene3D" id="3.40.50.1010">
    <property type="entry name" value="5'-nuclease"/>
    <property type="match status" value="1"/>
</dbReference>
<reference evidence="5 6" key="1">
    <citation type="journal article" date="2012" name="BMC Genomics">
        <title>Comparative genomic analysis of human infective Trypanosoma cruzi lineages with the bat-restricted subspecies T. cruzi marinkellei.</title>
        <authorList>
            <person name="Franzen O."/>
            <person name="Talavera-Lopez C."/>
            <person name="Ochaya S."/>
            <person name="Butler C.E."/>
            <person name="Messenger L.A."/>
            <person name="Lewis M.D."/>
            <person name="Llewellyn M.S."/>
            <person name="Marinkelle C.J."/>
            <person name="Tyler K.M."/>
            <person name="Miles M.A."/>
            <person name="Andersson B."/>
        </authorList>
    </citation>
    <scope>NUCLEOTIDE SEQUENCE [LARGE SCALE GENOMIC DNA]</scope>
    <source>
        <strain evidence="5 6">B7</strain>
    </source>
</reference>
<feature type="non-terminal residue" evidence="5">
    <location>
        <position position="1"/>
    </location>
</feature>
<accession>K2MQZ7</accession>
<evidence type="ECO:0000259" key="3">
    <source>
        <dbReference type="Pfam" id="PF12246"/>
    </source>
</evidence>
<comment type="similarity">
    <text evidence="2">Belongs to the XPG/RAD2 endonuclease family.</text>
</comment>
<sequence>FFLCLFVGGIEALPRNKMYPRQEDVSLLQRYINDNKLEEKGVPLTELRRLEGTGQVMLGVDGTKIIDLITQAVREKEKMAIYTYTTPFTVYDKITDVCKTLRSLKNCTPVLVFNGIPFYPDPSDDNCREKNMVPPDVAALNGTDSSRLCNMHSMRAVDIQKKSSSRFFVEEDVENQIVKLFRSEFKDTMRAPYLAWAQLSAFCHPKNRHISEVYGCLELLAFPGIDRVITNINVMKGTVDMVRKSRLLELLRISEDDLGSLIVVDSRNRVMRTVGPKFSSFDDMCKKITRLNDLSLGASYVHQLHQEAMHLSEQARNRTLNLKSAVLRNLAALGCPVLTLVPPYCTLLTRLYESRRQLPLDPKMVIGCPLPPVMYYMFTAGLLSPSLFGALCQGSLVDDWPLVDSIKYRDVAETVLPLRVQTLHQLAASLRMPDFGMTWFRRYNAFLSRVSKVNAPPGIGLDSWNLAGETISENLFLVDVMEFAHLAVSSRHIIYETAEETCAAVLLQSLDLLGYLTHETREDGEDVQVSEPSSFGRALKLCGVPTLSEYVVLLIELARTGAITTEQFRMTSEEIIPRDIPPEIVLASRILSIIPLNVSSSWSGPIDPELAAFSMISRMISRSIRHLLEAMLAMIFYQGRTLVSLHRICSIQQALPFSTPVEFGGGVLIEYLLLKEKCTLSDIEAAFPECNYLRHDLATLFYFWELAVCVLNSISCREVPVDVGCLLKANERMKELQRNLDINTGVRETYY</sequence>
<feature type="domain" description="Post-transcriptional regulator MKT1 C-terminal" evidence="3">
    <location>
        <begin position="510"/>
        <end position="715"/>
    </location>
</feature>
<dbReference type="Pfam" id="PF12246">
    <property type="entry name" value="MKT1_C"/>
    <property type="match status" value="1"/>
</dbReference>
<evidence type="ECO:0000256" key="2">
    <source>
        <dbReference type="ARBA" id="ARBA00024023"/>
    </source>
</evidence>
<evidence type="ECO:0000256" key="1">
    <source>
        <dbReference type="ARBA" id="ARBA00022845"/>
    </source>
</evidence>
<dbReference type="InterPro" id="IPR022039">
    <property type="entry name" value="MKT1_C"/>
</dbReference>
<evidence type="ECO:0000259" key="4">
    <source>
        <dbReference type="Pfam" id="PF12247"/>
    </source>
</evidence>
<evidence type="ECO:0000313" key="5">
    <source>
        <dbReference type="EMBL" id="EKF37708.1"/>
    </source>
</evidence>
<keyword evidence="6" id="KW-1185">Reference proteome</keyword>
<comment type="caution">
    <text evidence="5">The sequence shown here is derived from an EMBL/GenBank/DDBJ whole genome shotgun (WGS) entry which is preliminary data.</text>
</comment>
<gene>
    <name evidence="5" type="ORF">MOQ_002093</name>
</gene>